<sequence length="309" mass="32422">MALDPQVEGLLQAMAAEGNPPIHTLPVPDARAAAEGLTALSGEPVPVGSVRGISIPVGDGVVGARIYTPEGDGPHPGVMFFHGGGWVICSLDTHDNICRTICRDAEAVVVSVDYRMAPEFRYPTAVHDCFGATKWVSENAASLDIDASRLAVSGDSAGGNLSAVVTQMARDAGGPAIAFAALIYPAVDMTRKGGSLDENATGYFLETEGMEWFMGHYLTDEQRAEALASPLLHENLAGLPDTFIATCEFDPLRDEGEAYGDALRANGGHVTTKRYDGLIHGVANMSGALDGGRQLVEDTAAHLRAALHP</sequence>
<protein>
    <recommendedName>
        <fullName evidence="3">Alpha/beta hydrolase fold-3 domain-containing protein</fullName>
    </recommendedName>
</protein>
<accession>G3CRG2</accession>
<comment type="similarity">
    <text evidence="1">Belongs to the 'GDXG' lipolytic enzyme family.</text>
</comment>
<dbReference type="InterPro" id="IPR050300">
    <property type="entry name" value="GDXG_lipolytic_enzyme"/>
</dbReference>
<dbReference type="SUPFAM" id="SSF53474">
    <property type="entry name" value="alpha/beta-Hydrolases"/>
    <property type="match status" value="1"/>
</dbReference>
<organism evidence="4">
    <name type="scientific">uncultured organism</name>
    <dbReference type="NCBI Taxonomy" id="155900"/>
    <lineage>
        <taxon>unclassified sequences</taxon>
        <taxon>environmental samples</taxon>
    </lineage>
</organism>
<feature type="domain" description="Alpha/beta hydrolase fold-3" evidence="3">
    <location>
        <begin position="78"/>
        <end position="283"/>
    </location>
</feature>
<dbReference type="ESTHER" id="9zzzz-g3crg2">
    <property type="family name" value="Hormone-sensitive_lipase_like"/>
</dbReference>
<reference evidence="4" key="1">
    <citation type="journal article" date="2011" name="FEMS Microbiol. Ecol.">
        <title>Identification of novel lipolytic genes and gene families by screening of metagenomic libraries derived from soil samples of the German Biodiversity Exploratories.</title>
        <authorList>
            <person name="Nacke H."/>
            <person name="Will C."/>
            <person name="Herzog S."/>
            <person name="Nowka B."/>
            <person name="Engelhaupt M."/>
            <person name="Daniel R."/>
        </authorList>
    </citation>
    <scope>NUCLEOTIDE SEQUENCE</scope>
</reference>
<evidence type="ECO:0000259" key="3">
    <source>
        <dbReference type="Pfam" id="PF07859"/>
    </source>
</evidence>
<dbReference type="AlphaFoldDB" id="G3CRG2"/>
<dbReference type="FunFam" id="3.40.50.1820:FF:000089">
    <property type="entry name" value="Alpha/beta hydrolase"/>
    <property type="match status" value="1"/>
</dbReference>
<name>G3CRG2_9ZZZZ</name>
<dbReference type="GO" id="GO:0016787">
    <property type="term" value="F:hydrolase activity"/>
    <property type="evidence" value="ECO:0007669"/>
    <property type="project" value="UniProtKB-KW"/>
</dbReference>
<dbReference type="PANTHER" id="PTHR48081">
    <property type="entry name" value="AB HYDROLASE SUPERFAMILY PROTEIN C4A8.06C"/>
    <property type="match status" value="1"/>
</dbReference>
<dbReference type="PANTHER" id="PTHR48081:SF8">
    <property type="entry name" value="ALPHA_BETA HYDROLASE FOLD-3 DOMAIN-CONTAINING PROTEIN-RELATED"/>
    <property type="match status" value="1"/>
</dbReference>
<evidence type="ECO:0000256" key="1">
    <source>
        <dbReference type="ARBA" id="ARBA00010515"/>
    </source>
</evidence>
<dbReference type="EMBL" id="HQ156936">
    <property type="protein sequence ID" value="AEM45145.1"/>
    <property type="molecule type" value="Genomic_DNA"/>
</dbReference>
<dbReference type="InterPro" id="IPR013094">
    <property type="entry name" value="AB_hydrolase_3"/>
</dbReference>
<dbReference type="PROSITE" id="PS01173">
    <property type="entry name" value="LIPASE_GDXG_HIS"/>
    <property type="match status" value="1"/>
</dbReference>
<dbReference type="InterPro" id="IPR002168">
    <property type="entry name" value="Lipase_GDXG_HIS_AS"/>
</dbReference>
<dbReference type="Gene3D" id="3.40.50.1820">
    <property type="entry name" value="alpha/beta hydrolase"/>
    <property type="match status" value="1"/>
</dbReference>
<evidence type="ECO:0000256" key="2">
    <source>
        <dbReference type="ARBA" id="ARBA00022801"/>
    </source>
</evidence>
<dbReference type="InterPro" id="IPR029058">
    <property type="entry name" value="AB_hydrolase_fold"/>
</dbReference>
<evidence type="ECO:0000313" key="4">
    <source>
        <dbReference type="EMBL" id="AEM45145.1"/>
    </source>
</evidence>
<keyword evidence="2" id="KW-0378">Hydrolase</keyword>
<proteinExistence type="inferred from homology"/>
<dbReference type="Pfam" id="PF07859">
    <property type="entry name" value="Abhydrolase_3"/>
    <property type="match status" value="1"/>
</dbReference>